<dbReference type="InterPro" id="IPR007842">
    <property type="entry name" value="HEPN_dom"/>
</dbReference>
<dbReference type="Proteomes" id="UP000034982">
    <property type="component" value="Unassembled WGS sequence"/>
</dbReference>
<accession>W2CFY0</accession>
<sequence length="138" mass="16144">MKTKAIHNIKAAGALIDKAEEGYYTASIHHVYYAVFQYMKYDLAHTDMEPLSYEEQTVKAKEHRMGSHDFIIKEINRRISRLADPDTAQDFTQYVRELKGDRIDADYRSRQFTLEESLACKRLAEELITKLKTYFGDL</sequence>
<dbReference type="Gene3D" id="1.20.120.330">
    <property type="entry name" value="Nucleotidyltransferases domain 2"/>
    <property type="match status" value="1"/>
</dbReference>
<evidence type="ECO:0000313" key="2">
    <source>
        <dbReference type="EMBL" id="ETK06020.1"/>
    </source>
</evidence>
<protein>
    <recommendedName>
        <fullName evidence="1">HEPN domain-containing protein</fullName>
    </recommendedName>
</protein>
<evidence type="ECO:0000313" key="3">
    <source>
        <dbReference type="Proteomes" id="UP000034982"/>
    </source>
</evidence>
<name>W2CFY0_9BACT</name>
<reference evidence="2 3" key="1">
    <citation type="submission" date="2013-11" db="EMBL/GenBank/DDBJ databases">
        <title>Single cell genomics of uncultured Tannerella BU063 (oral taxon 286).</title>
        <authorList>
            <person name="Beall C.J."/>
            <person name="Campbell A.G."/>
            <person name="Griffen A.L."/>
            <person name="Podar M."/>
            <person name="Leys E.J."/>
        </authorList>
    </citation>
    <scope>NUCLEOTIDE SEQUENCE [LARGE SCALE GENOMIC DNA]</scope>
    <source>
        <strain evidence="2">Cell 1/3</strain>
    </source>
</reference>
<evidence type="ECO:0000259" key="1">
    <source>
        <dbReference type="Pfam" id="PF05168"/>
    </source>
</evidence>
<gene>
    <name evidence="2" type="ORF">T230_14670</name>
</gene>
<dbReference type="EMBL" id="AYYE01001250">
    <property type="protein sequence ID" value="ETK06020.1"/>
    <property type="molecule type" value="Genomic_DNA"/>
</dbReference>
<comment type="caution">
    <text evidence="2">The sequence shown here is derived from an EMBL/GenBank/DDBJ whole genome shotgun (WGS) entry which is preliminary data.</text>
</comment>
<organism evidence="2 3">
    <name type="scientific">Tannerella sp. oral taxon BU063 isolate Cell 1/3</name>
    <dbReference type="NCBI Taxonomy" id="1411022"/>
    <lineage>
        <taxon>Bacteria</taxon>
        <taxon>Pseudomonadati</taxon>
        <taxon>Bacteroidota</taxon>
        <taxon>Bacteroidia</taxon>
        <taxon>Bacteroidales</taxon>
        <taxon>Tannerellaceae</taxon>
        <taxon>Tannerella</taxon>
    </lineage>
</organism>
<dbReference type="PATRIC" id="fig|1411022.3.peg.1957"/>
<dbReference type="AlphaFoldDB" id="W2CFY0"/>
<dbReference type="Pfam" id="PF05168">
    <property type="entry name" value="HEPN"/>
    <property type="match status" value="1"/>
</dbReference>
<feature type="domain" description="HEPN" evidence="1">
    <location>
        <begin position="4"/>
        <end position="132"/>
    </location>
</feature>
<proteinExistence type="predicted"/>